<accession>A0A2P5FBJ8</accession>
<sequence>MSAAFQWNGIQGRHRVGRDDVEALDRSTNQTITWNQTTPPPSCHHVYALIVQVQASPLCGRGVEGQF</sequence>
<dbReference type="EMBL" id="JXTC01000046">
    <property type="protein sequence ID" value="PON95162.1"/>
    <property type="molecule type" value="Genomic_DNA"/>
</dbReference>
<proteinExistence type="predicted"/>
<evidence type="ECO:0000313" key="1">
    <source>
        <dbReference type="EMBL" id="PON95162.1"/>
    </source>
</evidence>
<dbReference type="AlphaFoldDB" id="A0A2P5FBJ8"/>
<organism evidence="1 2">
    <name type="scientific">Trema orientale</name>
    <name type="common">Charcoal tree</name>
    <name type="synonym">Celtis orientalis</name>
    <dbReference type="NCBI Taxonomy" id="63057"/>
    <lineage>
        <taxon>Eukaryota</taxon>
        <taxon>Viridiplantae</taxon>
        <taxon>Streptophyta</taxon>
        <taxon>Embryophyta</taxon>
        <taxon>Tracheophyta</taxon>
        <taxon>Spermatophyta</taxon>
        <taxon>Magnoliopsida</taxon>
        <taxon>eudicotyledons</taxon>
        <taxon>Gunneridae</taxon>
        <taxon>Pentapetalae</taxon>
        <taxon>rosids</taxon>
        <taxon>fabids</taxon>
        <taxon>Rosales</taxon>
        <taxon>Cannabaceae</taxon>
        <taxon>Trema</taxon>
    </lineage>
</organism>
<keyword evidence="2" id="KW-1185">Reference proteome</keyword>
<protein>
    <submittedName>
        <fullName evidence="1">Uncharacterized protein</fullName>
    </submittedName>
</protein>
<name>A0A2P5FBJ8_TREOI</name>
<dbReference type="InParanoid" id="A0A2P5FBJ8"/>
<reference evidence="2" key="1">
    <citation type="submission" date="2016-06" db="EMBL/GenBank/DDBJ databases">
        <title>Parallel loss of symbiosis genes in relatives of nitrogen-fixing non-legume Parasponia.</title>
        <authorList>
            <person name="Van Velzen R."/>
            <person name="Holmer R."/>
            <person name="Bu F."/>
            <person name="Rutten L."/>
            <person name="Van Zeijl A."/>
            <person name="Liu W."/>
            <person name="Santuari L."/>
            <person name="Cao Q."/>
            <person name="Sharma T."/>
            <person name="Shen D."/>
            <person name="Roswanjaya Y."/>
            <person name="Wardhani T."/>
            <person name="Kalhor M.S."/>
            <person name="Jansen J."/>
            <person name="Van den Hoogen J."/>
            <person name="Gungor B."/>
            <person name="Hartog M."/>
            <person name="Hontelez J."/>
            <person name="Verver J."/>
            <person name="Yang W.-C."/>
            <person name="Schijlen E."/>
            <person name="Repin R."/>
            <person name="Schilthuizen M."/>
            <person name="Schranz E."/>
            <person name="Heidstra R."/>
            <person name="Miyata K."/>
            <person name="Fedorova E."/>
            <person name="Kohlen W."/>
            <person name="Bisseling T."/>
            <person name="Smit S."/>
            <person name="Geurts R."/>
        </authorList>
    </citation>
    <scope>NUCLEOTIDE SEQUENCE [LARGE SCALE GENOMIC DNA]</scope>
    <source>
        <strain evidence="2">cv. RG33-2</strain>
    </source>
</reference>
<dbReference type="Proteomes" id="UP000237000">
    <property type="component" value="Unassembled WGS sequence"/>
</dbReference>
<evidence type="ECO:0000313" key="2">
    <source>
        <dbReference type="Proteomes" id="UP000237000"/>
    </source>
</evidence>
<gene>
    <name evidence="1" type="ORF">TorRG33x02_090540</name>
</gene>
<comment type="caution">
    <text evidence="1">The sequence shown here is derived from an EMBL/GenBank/DDBJ whole genome shotgun (WGS) entry which is preliminary data.</text>
</comment>